<feature type="transmembrane region" description="Helical" evidence="2">
    <location>
        <begin position="103"/>
        <end position="123"/>
    </location>
</feature>
<feature type="region of interest" description="Disordered" evidence="1">
    <location>
        <begin position="237"/>
        <end position="276"/>
    </location>
</feature>
<protein>
    <submittedName>
        <fullName evidence="3">Uncharacterized protein</fullName>
    </submittedName>
</protein>
<evidence type="ECO:0000313" key="3">
    <source>
        <dbReference type="EMBL" id="RYP85067.1"/>
    </source>
</evidence>
<dbReference type="RefSeq" id="WP_134718270.1">
    <property type="nucleotide sequence ID" value="NZ_SDKM01000019.1"/>
</dbReference>
<dbReference type="Proteomes" id="UP000295198">
    <property type="component" value="Unassembled WGS sequence"/>
</dbReference>
<accession>A0A4Q4ZAV1</accession>
<feature type="compositionally biased region" description="Basic and acidic residues" evidence="1">
    <location>
        <begin position="264"/>
        <end position="276"/>
    </location>
</feature>
<keyword evidence="2" id="KW-0472">Membrane</keyword>
<keyword evidence="4" id="KW-1185">Reference proteome</keyword>
<evidence type="ECO:0000313" key="4">
    <source>
        <dbReference type="Proteomes" id="UP000295198"/>
    </source>
</evidence>
<feature type="compositionally biased region" description="Low complexity" evidence="1">
    <location>
        <begin position="248"/>
        <end position="263"/>
    </location>
</feature>
<evidence type="ECO:0000256" key="1">
    <source>
        <dbReference type="SAM" id="MobiDB-lite"/>
    </source>
</evidence>
<keyword evidence="2" id="KW-1133">Transmembrane helix</keyword>
<sequence length="276" mass="29592">MDLSGMIFVALAVAWAVYLIPKALRHHDEVARSRSVDRFSNTMRVLARREPVNKRDVRLVVTPGRAAAAAEVTVKPSAAAPTPAQLRARREAAKRATKRRRRVLGLLLLANVVVSTLAALEVVAWVWEAIPAGLVVVWLVLCRVMVKSERRGLAPVSAVATADAPVDAPVDEEVPAEYAVERNRQGFDEVAASAETATMPAVADGTLWDPLPVTLPTYVTKPAAARRTVRTIELGEPGAWTSGRTEESAAMAREADAAAASARDVGDEPERRAVGS</sequence>
<dbReference type="AlphaFoldDB" id="A0A4Q4ZAV1"/>
<gene>
    <name evidence="3" type="ORF">EKO23_13865</name>
</gene>
<feature type="transmembrane region" description="Helical" evidence="2">
    <location>
        <begin position="129"/>
        <end position="146"/>
    </location>
</feature>
<feature type="transmembrane region" description="Helical" evidence="2">
    <location>
        <begin position="6"/>
        <end position="24"/>
    </location>
</feature>
<comment type="caution">
    <text evidence="3">The sequence shown here is derived from an EMBL/GenBank/DDBJ whole genome shotgun (WGS) entry which is preliminary data.</text>
</comment>
<reference evidence="3 4" key="1">
    <citation type="submission" date="2019-01" db="EMBL/GenBank/DDBJ databases">
        <title>Nocardioides guangzhouensis sp. nov., an actinobacterium isolated from soil.</title>
        <authorList>
            <person name="Fu Y."/>
            <person name="Cai Y."/>
            <person name="Lin Z."/>
            <person name="Chen P."/>
        </authorList>
    </citation>
    <scope>NUCLEOTIDE SEQUENCE [LARGE SCALE GENOMIC DNA]</scope>
    <source>
        <strain evidence="3 4">130</strain>
    </source>
</reference>
<dbReference type="EMBL" id="SDKM01000019">
    <property type="protein sequence ID" value="RYP85067.1"/>
    <property type="molecule type" value="Genomic_DNA"/>
</dbReference>
<keyword evidence="2" id="KW-0812">Transmembrane</keyword>
<organism evidence="3 4">
    <name type="scientific">Nocardioides guangzhouensis</name>
    <dbReference type="NCBI Taxonomy" id="2497878"/>
    <lineage>
        <taxon>Bacteria</taxon>
        <taxon>Bacillati</taxon>
        <taxon>Actinomycetota</taxon>
        <taxon>Actinomycetes</taxon>
        <taxon>Propionibacteriales</taxon>
        <taxon>Nocardioidaceae</taxon>
        <taxon>Nocardioides</taxon>
    </lineage>
</organism>
<dbReference type="OrthoDB" id="3218604at2"/>
<evidence type="ECO:0000256" key="2">
    <source>
        <dbReference type="SAM" id="Phobius"/>
    </source>
</evidence>
<proteinExistence type="predicted"/>
<name>A0A4Q4ZAV1_9ACTN</name>